<feature type="transmembrane region" description="Helical" evidence="1">
    <location>
        <begin position="90"/>
        <end position="111"/>
    </location>
</feature>
<dbReference type="EMBL" id="JAKFHA010000045">
    <property type="protein sequence ID" value="MCF2533186.1"/>
    <property type="molecule type" value="Genomic_DNA"/>
</dbReference>
<evidence type="ECO:0000256" key="1">
    <source>
        <dbReference type="SAM" id="Phobius"/>
    </source>
</evidence>
<sequence length="146" mass="14961">MSTNAIGMTIGGLRTYRADRPRFTRSVLWLDAAVTGANAVAYLGLAQVLDSVLGIPASTLYAIGAFLLVYSVGVAAVARQGVVNRTAVGVIAAGNLAWVAASIAMAVTGTFSPTTVGTTWAIMQAVVVAAFADLQFMALRGKPAGR</sequence>
<feature type="transmembrane region" description="Helical" evidence="1">
    <location>
        <begin position="27"/>
        <end position="48"/>
    </location>
</feature>
<comment type="caution">
    <text evidence="2">The sequence shown here is derived from an EMBL/GenBank/DDBJ whole genome shotgun (WGS) entry which is preliminary data.</text>
</comment>
<dbReference type="RefSeq" id="WP_235057963.1">
    <property type="nucleotide sequence ID" value="NZ_JAKFHA010000045.1"/>
</dbReference>
<keyword evidence="1" id="KW-0812">Transmembrane</keyword>
<feature type="transmembrane region" description="Helical" evidence="1">
    <location>
        <begin position="117"/>
        <end position="139"/>
    </location>
</feature>
<dbReference type="AlphaFoldDB" id="A0AA41Q8I2"/>
<evidence type="ECO:0000313" key="2">
    <source>
        <dbReference type="EMBL" id="MCF2533186.1"/>
    </source>
</evidence>
<accession>A0AA41Q8I2</accession>
<gene>
    <name evidence="2" type="ORF">LZ495_39045</name>
</gene>
<feature type="transmembrane region" description="Helical" evidence="1">
    <location>
        <begin position="60"/>
        <end position="78"/>
    </location>
</feature>
<proteinExistence type="predicted"/>
<keyword evidence="1" id="KW-1133">Transmembrane helix</keyword>
<keyword evidence="1" id="KW-0472">Membrane</keyword>
<name>A0AA41Q8I2_9ACTN</name>
<organism evidence="2 3">
    <name type="scientific">Yinghuangia soli</name>
    <dbReference type="NCBI Taxonomy" id="2908204"/>
    <lineage>
        <taxon>Bacteria</taxon>
        <taxon>Bacillati</taxon>
        <taxon>Actinomycetota</taxon>
        <taxon>Actinomycetes</taxon>
        <taxon>Kitasatosporales</taxon>
        <taxon>Streptomycetaceae</taxon>
        <taxon>Yinghuangia</taxon>
    </lineage>
</organism>
<protein>
    <recommendedName>
        <fullName evidence="4">Integral membrane protein</fullName>
    </recommendedName>
</protein>
<keyword evidence="3" id="KW-1185">Reference proteome</keyword>
<evidence type="ECO:0008006" key="4">
    <source>
        <dbReference type="Google" id="ProtNLM"/>
    </source>
</evidence>
<reference evidence="2" key="1">
    <citation type="submission" date="2022-01" db="EMBL/GenBank/DDBJ databases">
        <title>Genome-Based Taxonomic Classification of the Phylum Actinobacteria.</title>
        <authorList>
            <person name="Gao Y."/>
        </authorList>
    </citation>
    <scope>NUCLEOTIDE SEQUENCE</scope>
    <source>
        <strain evidence="2">KLBMP 8922</strain>
    </source>
</reference>
<dbReference type="Proteomes" id="UP001165378">
    <property type="component" value="Unassembled WGS sequence"/>
</dbReference>
<evidence type="ECO:0000313" key="3">
    <source>
        <dbReference type="Proteomes" id="UP001165378"/>
    </source>
</evidence>